<sequence length="89" mass="9609">MELPQSCLGIQGILNDSLCNSLSAKAGVLVAITGHGPTTPAVGGAKRLFVGGQGPFVHFSSQKQTLIPFFYTFLFHPRPDMFEMEVRSL</sequence>
<dbReference type="EMBL" id="BGPR01002810">
    <property type="protein sequence ID" value="GBM79222.1"/>
    <property type="molecule type" value="Genomic_DNA"/>
</dbReference>
<accession>A0A4Y2IQQ3</accession>
<dbReference type="AlphaFoldDB" id="A0A4Y2IQQ3"/>
<proteinExistence type="predicted"/>
<keyword evidence="2" id="KW-1185">Reference proteome</keyword>
<evidence type="ECO:0000313" key="1">
    <source>
        <dbReference type="EMBL" id="GBM79222.1"/>
    </source>
</evidence>
<evidence type="ECO:0000313" key="2">
    <source>
        <dbReference type="Proteomes" id="UP000499080"/>
    </source>
</evidence>
<dbReference type="Proteomes" id="UP000499080">
    <property type="component" value="Unassembled WGS sequence"/>
</dbReference>
<name>A0A4Y2IQQ3_ARAVE</name>
<comment type="caution">
    <text evidence="1">The sequence shown here is derived from an EMBL/GenBank/DDBJ whole genome shotgun (WGS) entry which is preliminary data.</text>
</comment>
<gene>
    <name evidence="1" type="ORF">AVEN_250860_1</name>
</gene>
<protein>
    <submittedName>
        <fullName evidence="1">Uncharacterized protein</fullName>
    </submittedName>
</protein>
<reference evidence="1 2" key="1">
    <citation type="journal article" date="2019" name="Sci. Rep.">
        <title>Orb-weaving spider Araneus ventricosus genome elucidates the spidroin gene catalogue.</title>
        <authorList>
            <person name="Kono N."/>
            <person name="Nakamura H."/>
            <person name="Ohtoshi R."/>
            <person name="Moran D.A.P."/>
            <person name="Shinohara A."/>
            <person name="Yoshida Y."/>
            <person name="Fujiwara M."/>
            <person name="Mori M."/>
            <person name="Tomita M."/>
            <person name="Arakawa K."/>
        </authorList>
    </citation>
    <scope>NUCLEOTIDE SEQUENCE [LARGE SCALE GENOMIC DNA]</scope>
</reference>
<organism evidence="1 2">
    <name type="scientific">Araneus ventricosus</name>
    <name type="common">Orbweaver spider</name>
    <name type="synonym">Epeira ventricosa</name>
    <dbReference type="NCBI Taxonomy" id="182803"/>
    <lineage>
        <taxon>Eukaryota</taxon>
        <taxon>Metazoa</taxon>
        <taxon>Ecdysozoa</taxon>
        <taxon>Arthropoda</taxon>
        <taxon>Chelicerata</taxon>
        <taxon>Arachnida</taxon>
        <taxon>Araneae</taxon>
        <taxon>Araneomorphae</taxon>
        <taxon>Entelegynae</taxon>
        <taxon>Araneoidea</taxon>
        <taxon>Araneidae</taxon>
        <taxon>Araneus</taxon>
    </lineage>
</organism>